<dbReference type="InterPro" id="IPR011444">
    <property type="entry name" value="DUF1549"/>
</dbReference>
<evidence type="ECO:0000259" key="2">
    <source>
        <dbReference type="Pfam" id="PF07583"/>
    </source>
</evidence>
<evidence type="ECO:0000256" key="1">
    <source>
        <dbReference type="SAM" id="SignalP"/>
    </source>
</evidence>
<dbReference type="EMBL" id="JACHXU010000005">
    <property type="protein sequence ID" value="MBB3205936.1"/>
    <property type="molecule type" value="Genomic_DNA"/>
</dbReference>
<proteinExistence type="predicted"/>
<dbReference type="AlphaFoldDB" id="A0A7W5DWP2"/>
<name>A0A7W5DWP2_9BACT</name>
<dbReference type="InterPro" id="IPR011429">
    <property type="entry name" value="Cyt_c_Planctomycete-type"/>
</dbReference>
<evidence type="ECO:0008006" key="7">
    <source>
        <dbReference type="Google" id="ProtNLM"/>
    </source>
</evidence>
<feature type="domain" description="DUF1553" evidence="3">
    <location>
        <begin position="549"/>
        <end position="805"/>
    </location>
</feature>
<dbReference type="Pfam" id="PF07635">
    <property type="entry name" value="PSCyt1"/>
    <property type="match status" value="1"/>
</dbReference>
<protein>
    <recommendedName>
        <fullName evidence="7">Planctomycete cytochrome C</fullName>
    </recommendedName>
</protein>
<comment type="caution">
    <text evidence="5">The sequence shown here is derived from an EMBL/GenBank/DDBJ whole genome shotgun (WGS) entry which is preliminary data.</text>
</comment>
<dbReference type="Proteomes" id="UP000536179">
    <property type="component" value="Unassembled WGS sequence"/>
</dbReference>
<evidence type="ECO:0000259" key="4">
    <source>
        <dbReference type="Pfam" id="PF07635"/>
    </source>
</evidence>
<dbReference type="PANTHER" id="PTHR35889">
    <property type="entry name" value="CYCLOINULO-OLIGOSACCHARIDE FRUCTANOTRANSFERASE-RELATED"/>
    <property type="match status" value="1"/>
</dbReference>
<dbReference type="Pfam" id="PF07583">
    <property type="entry name" value="PSCyt2"/>
    <property type="match status" value="1"/>
</dbReference>
<evidence type="ECO:0000313" key="5">
    <source>
        <dbReference type="EMBL" id="MBB3205936.1"/>
    </source>
</evidence>
<dbReference type="Pfam" id="PF07587">
    <property type="entry name" value="PSD1"/>
    <property type="match status" value="1"/>
</dbReference>
<keyword evidence="1" id="KW-0732">Signal</keyword>
<accession>A0A7W5DWP2</accession>
<reference evidence="5 6" key="1">
    <citation type="submission" date="2020-08" db="EMBL/GenBank/DDBJ databases">
        <title>Genomic Encyclopedia of Type Strains, Phase III (KMG-III): the genomes of soil and plant-associated and newly described type strains.</title>
        <authorList>
            <person name="Whitman W."/>
        </authorList>
    </citation>
    <scope>NUCLEOTIDE SEQUENCE [LARGE SCALE GENOMIC DNA]</scope>
    <source>
        <strain evidence="5 6">CECT 8075</strain>
    </source>
</reference>
<dbReference type="RefSeq" id="WP_184304026.1">
    <property type="nucleotide sequence ID" value="NZ_JACHXU010000005.1"/>
</dbReference>
<gene>
    <name evidence="5" type="ORF">FHS27_001744</name>
</gene>
<feature type="domain" description="DUF1549" evidence="2">
    <location>
        <begin position="183"/>
        <end position="389"/>
    </location>
</feature>
<dbReference type="InterPro" id="IPR022655">
    <property type="entry name" value="DUF1553"/>
</dbReference>
<organism evidence="5 6">
    <name type="scientific">Aporhodopirellula rubra</name>
    <dbReference type="NCBI Taxonomy" id="980271"/>
    <lineage>
        <taxon>Bacteria</taxon>
        <taxon>Pseudomonadati</taxon>
        <taxon>Planctomycetota</taxon>
        <taxon>Planctomycetia</taxon>
        <taxon>Pirellulales</taxon>
        <taxon>Pirellulaceae</taxon>
        <taxon>Aporhodopirellula</taxon>
    </lineage>
</organism>
<sequence>MKQKLLCAGLFLAGLFGSVFQTSQVFAETVLSNDQDLVALHQFYLEEVKPILAEHCYECHADDPDDIAGNLLLTSHAALVHGGDSGAAIDVDDPAKSVLLQAVNYDVYEMPPDGKLSDSQIQTLTRWVEIGAPFPPSEEMEFVPPSHSSVPQVNDETKKWWSFQKVVRPQPPVVEMKEWPRNPIDHFILRGLESTGLTPAPPASRRQLIRRAYYDLVGLPPTPEQVAAFVSDDSPQAYANLIDELLASPHYGEKWGRHWLDLVRYAETNSFERDAAKPFVWRYRDYVIRALNDDKPYDQFLTEQLAGDELPTPTADALIATGYYRLGAWDDEPADRLQAKFDELDDIVGTTSKTVLGLTVDCARCHDHKIDPIPQSDYYSMVSFFENIRRYGDRSGESVEAASIRKIPGEATPEEREQHEAKVRRLRKKIERIEAIAKPDFEPVEHEEYQYEMNRERLLRKRIGSVLTQHQFDIFHQARRELQRLVEMPPGTMPVLSVTEEGADPPISYMRIRGNANVTGDEVTPSFLSVLSPPEPQITIPEDRSSTGRRLALARWLSSDENPLTARVMVNRLWQYHFGRGIVRTSSDFGFQGAAPTHPELLDWLASEFVGHRWSIKAMHRAIMLSQAYQMSSAFNQDAYDADPENDLFWRFDVRRLTAEEIRDSILAVNGSLNLEQMFGPSIFPIQPKEVLAGQSVPGQGWGNSSESERRRRSIYIHVKRSLPVPILSTNDSADTDNTCPVRFITTQPTQALGMMNSDFTNGQARALARSVTSEHPELRGRVAEVIARVTQRTATEFEIDRAVSMCELLLTEEAMTAEESFEAFCLLALNLNEFVYVD</sequence>
<evidence type="ECO:0000313" key="6">
    <source>
        <dbReference type="Proteomes" id="UP000536179"/>
    </source>
</evidence>
<feature type="domain" description="Cytochrome C Planctomycete-type" evidence="4">
    <location>
        <begin position="56"/>
        <end position="114"/>
    </location>
</feature>
<dbReference type="PANTHER" id="PTHR35889:SF3">
    <property type="entry name" value="F-BOX DOMAIN-CONTAINING PROTEIN"/>
    <property type="match status" value="1"/>
</dbReference>
<evidence type="ECO:0000259" key="3">
    <source>
        <dbReference type="Pfam" id="PF07587"/>
    </source>
</evidence>
<feature type="chain" id="PRO_5031070857" description="Planctomycete cytochrome C" evidence="1">
    <location>
        <begin position="28"/>
        <end position="839"/>
    </location>
</feature>
<keyword evidence="6" id="KW-1185">Reference proteome</keyword>
<feature type="signal peptide" evidence="1">
    <location>
        <begin position="1"/>
        <end position="27"/>
    </location>
</feature>